<reference evidence="1" key="2">
    <citation type="submission" date="2023-04" db="EMBL/GenBank/DDBJ databases">
        <authorList>
            <person name="Bu L."/>
            <person name="Lu L."/>
            <person name="Laidemitt M.R."/>
            <person name="Zhang S.M."/>
            <person name="Mutuku M."/>
            <person name="Mkoji G."/>
            <person name="Steinauer M."/>
            <person name="Loker E.S."/>
        </authorList>
    </citation>
    <scope>NUCLEOTIDE SEQUENCE</scope>
    <source>
        <strain evidence="1">KasaAsao</strain>
        <tissue evidence="1">Whole Snail</tissue>
    </source>
</reference>
<sequence length="52" mass="5857">AGHIQGKLWIRGECPAHSRIVNTIIYDAESRDTHNHGTHLLTSLVLIFHPET</sequence>
<evidence type="ECO:0000313" key="2">
    <source>
        <dbReference type="Proteomes" id="UP001233172"/>
    </source>
</evidence>
<evidence type="ECO:0000313" key="1">
    <source>
        <dbReference type="EMBL" id="KAK0060730.1"/>
    </source>
</evidence>
<organism evidence="1 2">
    <name type="scientific">Biomphalaria pfeifferi</name>
    <name type="common">Bloodfluke planorb</name>
    <name type="synonym">Freshwater snail</name>
    <dbReference type="NCBI Taxonomy" id="112525"/>
    <lineage>
        <taxon>Eukaryota</taxon>
        <taxon>Metazoa</taxon>
        <taxon>Spiralia</taxon>
        <taxon>Lophotrochozoa</taxon>
        <taxon>Mollusca</taxon>
        <taxon>Gastropoda</taxon>
        <taxon>Heterobranchia</taxon>
        <taxon>Euthyneura</taxon>
        <taxon>Panpulmonata</taxon>
        <taxon>Hygrophila</taxon>
        <taxon>Lymnaeoidea</taxon>
        <taxon>Planorbidae</taxon>
        <taxon>Biomphalaria</taxon>
    </lineage>
</organism>
<dbReference type="EMBL" id="JASAOG010000034">
    <property type="protein sequence ID" value="KAK0060730.1"/>
    <property type="molecule type" value="Genomic_DNA"/>
</dbReference>
<proteinExistence type="predicted"/>
<comment type="caution">
    <text evidence="1">The sequence shown here is derived from an EMBL/GenBank/DDBJ whole genome shotgun (WGS) entry which is preliminary data.</text>
</comment>
<dbReference type="AlphaFoldDB" id="A0AAD8BU71"/>
<reference evidence="1" key="1">
    <citation type="journal article" date="2023" name="PLoS Negl. Trop. Dis.">
        <title>A genome sequence for Biomphalaria pfeifferi, the major vector snail for the human-infecting parasite Schistosoma mansoni.</title>
        <authorList>
            <person name="Bu L."/>
            <person name="Lu L."/>
            <person name="Laidemitt M.R."/>
            <person name="Zhang S.M."/>
            <person name="Mutuku M."/>
            <person name="Mkoji G."/>
            <person name="Steinauer M."/>
            <person name="Loker E.S."/>
        </authorList>
    </citation>
    <scope>NUCLEOTIDE SEQUENCE</scope>
    <source>
        <strain evidence="1">KasaAsao</strain>
    </source>
</reference>
<gene>
    <name evidence="1" type="ORF">Bpfe_009918</name>
</gene>
<feature type="non-terminal residue" evidence="1">
    <location>
        <position position="52"/>
    </location>
</feature>
<protein>
    <submittedName>
        <fullName evidence="1">Short coiled-coil protein B-like X1</fullName>
    </submittedName>
</protein>
<accession>A0AAD8BU71</accession>
<keyword evidence="2" id="KW-1185">Reference proteome</keyword>
<name>A0AAD8BU71_BIOPF</name>
<dbReference type="Proteomes" id="UP001233172">
    <property type="component" value="Unassembled WGS sequence"/>
</dbReference>